<evidence type="ECO:0000259" key="4">
    <source>
        <dbReference type="PROSITE" id="PS50111"/>
    </source>
</evidence>
<keyword evidence="3" id="KW-0472">Membrane</keyword>
<keyword evidence="3" id="KW-1133">Transmembrane helix</keyword>
<dbReference type="PROSITE" id="PS50885">
    <property type="entry name" value="HAMP"/>
    <property type="match status" value="1"/>
</dbReference>
<evidence type="ECO:0000256" key="1">
    <source>
        <dbReference type="ARBA" id="ARBA00023224"/>
    </source>
</evidence>
<feature type="domain" description="HAMP" evidence="5">
    <location>
        <begin position="338"/>
        <end position="392"/>
    </location>
</feature>
<dbReference type="Gene3D" id="1.10.287.950">
    <property type="entry name" value="Methyl-accepting chemotaxis protein"/>
    <property type="match status" value="1"/>
</dbReference>
<dbReference type="SUPFAM" id="SSF58104">
    <property type="entry name" value="Methyl-accepting chemotaxis protein (MCP) signaling domain"/>
    <property type="match status" value="1"/>
</dbReference>
<dbReference type="PROSITE" id="PS50111">
    <property type="entry name" value="CHEMOTAXIS_TRANSDUC_2"/>
    <property type="match status" value="1"/>
</dbReference>
<dbReference type="SMART" id="SM00304">
    <property type="entry name" value="HAMP"/>
    <property type="match status" value="1"/>
</dbReference>
<dbReference type="CDD" id="cd11386">
    <property type="entry name" value="MCP_signal"/>
    <property type="match status" value="1"/>
</dbReference>
<dbReference type="PANTHER" id="PTHR32089:SF112">
    <property type="entry name" value="LYSOZYME-LIKE PROTEIN-RELATED"/>
    <property type="match status" value="1"/>
</dbReference>
<dbReference type="GO" id="GO:0007165">
    <property type="term" value="P:signal transduction"/>
    <property type="evidence" value="ECO:0007669"/>
    <property type="project" value="UniProtKB-KW"/>
</dbReference>
<dbReference type="SMART" id="SM00283">
    <property type="entry name" value="MA"/>
    <property type="match status" value="1"/>
</dbReference>
<dbReference type="Pfam" id="PF00672">
    <property type="entry name" value="HAMP"/>
    <property type="match status" value="1"/>
</dbReference>
<dbReference type="InterPro" id="IPR004090">
    <property type="entry name" value="Chemotax_Me-accpt_rcpt"/>
</dbReference>
<evidence type="ECO:0000313" key="6">
    <source>
        <dbReference type="EMBL" id="CUS41913.1"/>
    </source>
</evidence>
<gene>
    <name evidence="6" type="ORF">MGWOODY_Tha2961</name>
</gene>
<dbReference type="InterPro" id="IPR004089">
    <property type="entry name" value="MCPsignal_dom"/>
</dbReference>
<keyword evidence="3" id="KW-0812">Transmembrane</keyword>
<organism evidence="6">
    <name type="scientific">hydrothermal vent metagenome</name>
    <dbReference type="NCBI Taxonomy" id="652676"/>
    <lineage>
        <taxon>unclassified sequences</taxon>
        <taxon>metagenomes</taxon>
        <taxon>ecological metagenomes</taxon>
    </lineage>
</organism>
<reference evidence="6" key="1">
    <citation type="submission" date="2015-10" db="EMBL/GenBank/DDBJ databases">
        <authorList>
            <person name="Gilbert D.G."/>
        </authorList>
    </citation>
    <scope>NUCLEOTIDE SEQUENCE</scope>
</reference>
<sequence length="670" mass="72724">MSLSQRSTAALAILITLLLGLFFAGQYTRNELVTTLDYITGPAWDTADSAMEATITIEREMLLLNQLFAGENIDIQQLKTAQTEAEEALNRLRLANLLDPQLITNIDSQLAQFHQAGNSLQASYKDYRSALATFDAHTVKFVAFSAIAEEEGDAAVESIAADPSYPISWDTGLAEKWQAADGGMEASIGFFQQMYFLARMTSDGVSESLQAQLNEAISFQREAVKEMLASGLFDNSAPAAYGVGSMAKIYQENLQQHVQLLNQVVVTLKNFQQQKIAYSQTSEQLLDHIGKVEEKADQQVEGRIAGIAEQQSAASATMMMILVGCLSIFIFVGYYVKTRVIKTLLEITYSLHQVANGDGDLTRRLTYNKQNELGDICRSFNSFSEKIAVIVQEVNTKSEQLAAGIDTCVNLSQRISQETASTANSASGVSKAIEQVQDGATEIARSCTHVAEETRQTESIVGRGKTEVSNTVRDTLSLVDVLDESSDLIRNLKAQADRIDRLVTVIGDISEQTNLLALNAAIEAARAGEQGRGFAVVADEVRDLATRSASSSREISEVIRTIVDSTHKAVDNMSTSAERARLSVAASQAAGVTLDQVLDHMKTVNEQIHTVAAAAEQQSQTLLGVTSDMGKMTGIAQQSSNEAIEAVNVNKHLSSLSQTLDQTMQQFKIG</sequence>
<dbReference type="GO" id="GO:0006935">
    <property type="term" value="P:chemotaxis"/>
    <property type="evidence" value="ECO:0007669"/>
    <property type="project" value="InterPro"/>
</dbReference>
<evidence type="ECO:0000256" key="3">
    <source>
        <dbReference type="SAM" id="Phobius"/>
    </source>
</evidence>
<feature type="transmembrane region" description="Helical" evidence="3">
    <location>
        <begin position="313"/>
        <end position="336"/>
    </location>
</feature>
<feature type="domain" description="Methyl-accepting transducer" evidence="4">
    <location>
        <begin position="397"/>
        <end position="633"/>
    </location>
</feature>
<keyword evidence="1" id="KW-0807">Transducer</keyword>
<dbReference type="PRINTS" id="PR00260">
    <property type="entry name" value="CHEMTRNSDUCR"/>
</dbReference>
<dbReference type="InterPro" id="IPR003660">
    <property type="entry name" value="HAMP_dom"/>
</dbReference>
<comment type="similarity">
    <text evidence="2">Belongs to the methyl-accepting chemotaxis (MCP) protein family.</text>
</comment>
<dbReference type="Pfam" id="PF00015">
    <property type="entry name" value="MCPsignal"/>
    <property type="match status" value="1"/>
</dbReference>
<proteinExistence type="inferred from homology"/>
<evidence type="ECO:0000259" key="5">
    <source>
        <dbReference type="PROSITE" id="PS50885"/>
    </source>
</evidence>
<accession>A0A160TDG0</accession>
<evidence type="ECO:0000256" key="2">
    <source>
        <dbReference type="ARBA" id="ARBA00029447"/>
    </source>
</evidence>
<dbReference type="PANTHER" id="PTHR32089">
    <property type="entry name" value="METHYL-ACCEPTING CHEMOTAXIS PROTEIN MCPB"/>
    <property type="match status" value="1"/>
</dbReference>
<name>A0A160TDG0_9ZZZZ</name>
<dbReference type="AlphaFoldDB" id="A0A160TDG0"/>
<dbReference type="GO" id="GO:0004888">
    <property type="term" value="F:transmembrane signaling receptor activity"/>
    <property type="evidence" value="ECO:0007669"/>
    <property type="project" value="InterPro"/>
</dbReference>
<dbReference type="CDD" id="cd06225">
    <property type="entry name" value="HAMP"/>
    <property type="match status" value="1"/>
</dbReference>
<dbReference type="EMBL" id="CZQC01000058">
    <property type="protein sequence ID" value="CUS41913.1"/>
    <property type="molecule type" value="Genomic_DNA"/>
</dbReference>
<dbReference type="FunFam" id="1.10.287.950:FF:000001">
    <property type="entry name" value="Methyl-accepting chemotaxis sensory transducer"/>
    <property type="match status" value="1"/>
</dbReference>
<protein>
    <submittedName>
        <fullName evidence="6">Methyl-accepting chemotaxis protein</fullName>
    </submittedName>
</protein>
<dbReference type="GO" id="GO:0016020">
    <property type="term" value="C:membrane"/>
    <property type="evidence" value="ECO:0007669"/>
    <property type="project" value="InterPro"/>
</dbReference>